<proteinExistence type="predicted"/>
<organism evidence="1 2">
    <name type="scientific">Xylaria curta</name>
    <dbReference type="NCBI Taxonomy" id="42375"/>
    <lineage>
        <taxon>Eukaryota</taxon>
        <taxon>Fungi</taxon>
        <taxon>Dikarya</taxon>
        <taxon>Ascomycota</taxon>
        <taxon>Pezizomycotina</taxon>
        <taxon>Sordariomycetes</taxon>
        <taxon>Xylariomycetidae</taxon>
        <taxon>Xylariales</taxon>
        <taxon>Xylariaceae</taxon>
        <taxon>Xylaria</taxon>
    </lineage>
</organism>
<name>A0ACC1PJZ7_9PEZI</name>
<evidence type="ECO:0000313" key="2">
    <source>
        <dbReference type="Proteomes" id="UP001143856"/>
    </source>
</evidence>
<comment type="caution">
    <text evidence="1">The sequence shown here is derived from an EMBL/GenBank/DDBJ whole genome shotgun (WGS) entry which is preliminary data.</text>
</comment>
<reference evidence="1" key="1">
    <citation type="submission" date="2022-10" db="EMBL/GenBank/DDBJ databases">
        <title>Genome Sequence of Xylaria curta.</title>
        <authorList>
            <person name="Buettner E."/>
        </authorList>
    </citation>
    <scope>NUCLEOTIDE SEQUENCE</scope>
    <source>
        <strain evidence="1">Babe10</strain>
    </source>
</reference>
<accession>A0ACC1PJZ7</accession>
<evidence type="ECO:0000313" key="1">
    <source>
        <dbReference type="EMBL" id="KAJ2992586.1"/>
    </source>
</evidence>
<dbReference type="EMBL" id="JAPDGR010000259">
    <property type="protein sequence ID" value="KAJ2992586.1"/>
    <property type="molecule type" value="Genomic_DNA"/>
</dbReference>
<keyword evidence="2" id="KW-1185">Reference proteome</keyword>
<dbReference type="Proteomes" id="UP001143856">
    <property type="component" value="Unassembled WGS sequence"/>
</dbReference>
<protein>
    <submittedName>
        <fullName evidence="1">Uncharacterized protein</fullName>
    </submittedName>
</protein>
<sequence length="230" mass="25213">MQYSRVPSLARLFSALFLILGLFSYSAFVTASPIPGDAVEQHNPLEARVDVTDIPSVTSIQAEIKKHGRVGKDASLFYTSLSGGGAIPKITAWYDRNVRRITGRAGVAFDNILPAKYSEDVAKKLMKASLIDKFQKRVSQAFANESTGLVYVFYPKMKEDPVKACDNPGQGLNPPGGFSTWCGQEFPALTRNPKVDAIYQVDPDSKQTSGLVIWKKGDGIKLSIRPEQIN</sequence>
<gene>
    <name evidence="1" type="ORF">NUW58_g2117</name>
</gene>